<dbReference type="AlphaFoldDB" id="A0A9W4N996"/>
<dbReference type="InterPro" id="IPR029058">
    <property type="entry name" value="AB_hydrolase_fold"/>
</dbReference>
<comment type="caution">
    <text evidence="3">The sequence shown here is derived from an EMBL/GenBank/DDBJ whole genome shotgun (WGS) entry which is preliminary data.</text>
</comment>
<reference evidence="3" key="1">
    <citation type="submission" date="2021-07" db="EMBL/GenBank/DDBJ databases">
        <authorList>
            <person name="Branca A.L. A."/>
        </authorList>
    </citation>
    <scope>NUCLEOTIDE SEQUENCE</scope>
</reference>
<dbReference type="GO" id="GO:0019748">
    <property type="term" value="P:secondary metabolic process"/>
    <property type="evidence" value="ECO:0007669"/>
    <property type="project" value="TreeGrafter"/>
</dbReference>
<dbReference type="InterPro" id="IPR050593">
    <property type="entry name" value="LovG"/>
</dbReference>
<dbReference type="OrthoDB" id="414698at2759"/>
<evidence type="ECO:0000313" key="4">
    <source>
        <dbReference type="Proteomes" id="UP001152649"/>
    </source>
</evidence>
<dbReference type="PANTHER" id="PTHR48070:SF7">
    <property type="entry name" value="SERINE HYDROLASE FSH DOMAIN-CONTAINING PROTEIN-RELATED"/>
    <property type="match status" value="1"/>
</dbReference>
<dbReference type="SUPFAM" id="SSF53474">
    <property type="entry name" value="alpha/beta-Hydrolases"/>
    <property type="match status" value="1"/>
</dbReference>
<feature type="domain" description="Serine hydrolase" evidence="2">
    <location>
        <begin position="1"/>
        <end position="252"/>
    </location>
</feature>
<accession>A0A9W4N996</accession>
<keyword evidence="1" id="KW-0378">Hydrolase</keyword>
<dbReference type="PANTHER" id="PTHR48070">
    <property type="entry name" value="ESTERASE OVCA2"/>
    <property type="match status" value="1"/>
</dbReference>
<proteinExistence type="predicted"/>
<evidence type="ECO:0000256" key="1">
    <source>
        <dbReference type="ARBA" id="ARBA00022801"/>
    </source>
</evidence>
<sequence>MRVLCLHGMGTNANIFQAQTAAFRSLLPAHFEWEFFDADHDCEAAEGVSGIYPGPYLSFYNTPYTKQVEDSHHFIDEMIEQEGPFDAIMGFSQGAAVAASYIQKAQMTASLERPPFRMAIFICGSLPFSTDRLAGVDVTKMYASGGDMLTSDIAYWKSFAGPNVPLVTPHINCGLNGTLTDRHLDPDDTVRRYHPAVDTRRIEIPTVHIYGRHDPYRAQSIDLQGLCSPQQGLTLSYEHPGGHNIPSTEAVSREITNLIRKAVTRSEFMF</sequence>
<evidence type="ECO:0000259" key="2">
    <source>
        <dbReference type="Pfam" id="PF03959"/>
    </source>
</evidence>
<name>A0A9W4N996_9EURO</name>
<dbReference type="Gene3D" id="3.40.50.1820">
    <property type="entry name" value="alpha/beta hydrolase"/>
    <property type="match status" value="1"/>
</dbReference>
<protein>
    <recommendedName>
        <fullName evidence="2">Serine hydrolase domain-containing protein</fullName>
    </recommendedName>
</protein>
<dbReference type="GO" id="GO:0072330">
    <property type="term" value="P:monocarboxylic acid biosynthetic process"/>
    <property type="evidence" value="ECO:0007669"/>
    <property type="project" value="UniProtKB-ARBA"/>
</dbReference>
<keyword evidence="4" id="KW-1185">Reference proteome</keyword>
<evidence type="ECO:0000313" key="3">
    <source>
        <dbReference type="EMBL" id="CAG8298037.1"/>
    </source>
</evidence>
<dbReference type="InterPro" id="IPR005645">
    <property type="entry name" value="FSH-like_dom"/>
</dbReference>
<dbReference type="GO" id="GO:0016787">
    <property type="term" value="F:hydrolase activity"/>
    <property type="evidence" value="ECO:0007669"/>
    <property type="project" value="UniProtKB-KW"/>
</dbReference>
<dbReference type="Proteomes" id="UP001152649">
    <property type="component" value="Unassembled WGS sequence"/>
</dbReference>
<dbReference type="GO" id="GO:0005634">
    <property type="term" value="C:nucleus"/>
    <property type="evidence" value="ECO:0007669"/>
    <property type="project" value="TreeGrafter"/>
</dbReference>
<dbReference type="Pfam" id="PF03959">
    <property type="entry name" value="FSH1"/>
    <property type="match status" value="1"/>
</dbReference>
<dbReference type="GO" id="GO:0005737">
    <property type="term" value="C:cytoplasm"/>
    <property type="evidence" value="ECO:0007669"/>
    <property type="project" value="TreeGrafter"/>
</dbReference>
<gene>
    <name evidence="3" type="ORF">PSALAMII_LOCUS1801</name>
</gene>
<dbReference type="EMBL" id="CAJVPG010000066">
    <property type="protein sequence ID" value="CAG8298037.1"/>
    <property type="molecule type" value="Genomic_DNA"/>
</dbReference>
<dbReference type="GO" id="GO:0017000">
    <property type="term" value="P:antibiotic biosynthetic process"/>
    <property type="evidence" value="ECO:0007669"/>
    <property type="project" value="UniProtKB-ARBA"/>
</dbReference>
<organism evidence="3 4">
    <name type="scientific">Penicillium salamii</name>
    <dbReference type="NCBI Taxonomy" id="1612424"/>
    <lineage>
        <taxon>Eukaryota</taxon>
        <taxon>Fungi</taxon>
        <taxon>Dikarya</taxon>
        <taxon>Ascomycota</taxon>
        <taxon>Pezizomycotina</taxon>
        <taxon>Eurotiomycetes</taxon>
        <taxon>Eurotiomycetidae</taxon>
        <taxon>Eurotiales</taxon>
        <taxon>Aspergillaceae</taxon>
        <taxon>Penicillium</taxon>
    </lineage>
</organism>